<dbReference type="AlphaFoldDB" id="A0A381SAJ1"/>
<gene>
    <name evidence="1" type="ORF">METZ01_LOCUS53353</name>
</gene>
<dbReference type="InterPro" id="IPR003462">
    <property type="entry name" value="ODC_Mu_crystall"/>
</dbReference>
<protein>
    <recommendedName>
        <fullName evidence="2">Ornithine cyclodeaminase</fullName>
    </recommendedName>
</protein>
<dbReference type="InterPro" id="IPR023401">
    <property type="entry name" value="ODC_N"/>
</dbReference>
<accession>A0A381SAJ1</accession>
<dbReference type="EMBL" id="UINC01002809">
    <property type="protein sequence ID" value="SVA00499.1"/>
    <property type="molecule type" value="Genomic_DNA"/>
</dbReference>
<organism evidence="1">
    <name type="scientific">marine metagenome</name>
    <dbReference type="NCBI Taxonomy" id="408172"/>
    <lineage>
        <taxon>unclassified sequences</taxon>
        <taxon>metagenomes</taxon>
        <taxon>ecological metagenomes</taxon>
    </lineage>
</organism>
<dbReference type="SUPFAM" id="SSF51735">
    <property type="entry name" value="NAD(P)-binding Rossmann-fold domains"/>
    <property type="match status" value="1"/>
</dbReference>
<dbReference type="Gene3D" id="3.30.1780.10">
    <property type="entry name" value="ornithine cyclodeaminase, domain 1"/>
    <property type="match status" value="1"/>
</dbReference>
<dbReference type="GO" id="GO:0005737">
    <property type="term" value="C:cytoplasm"/>
    <property type="evidence" value="ECO:0007669"/>
    <property type="project" value="TreeGrafter"/>
</dbReference>
<dbReference type="Gene3D" id="3.40.50.720">
    <property type="entry name" value="NAD(P)-binding Rossmann-like Domain"/>
    <property type="match status" value="1"/>
</dbReference>
<dbReference type="PANTHER" id="PTHR13812:SF19">
    <property type="entry name" value="KETIMINE REDUCTASE MU-CRYSTALLIN"/>
    <property type="match status" value="1"/>
</dbReference>
<dbReference type="InterPro" id="IPR036291">
    <property type="entry name" value="NAD(P)-bd_dom_sf"/>
</dbReference>
<proteinExistence type="predicted"/>
<name>A0A381SAJ1_9ZZZZ</name>
<sequence length="314" mass="33814">MLNWDDISSLLGQIEVHDAMKQAFIEHAKGNAEIPPVGELLFEDPPGEVHIKYGYIKGGSHYVIKIASGFPNNAKEDMKPGQGMMLLFNIKTGVPQAILVDEANLTDLRTGIAGAIASQALANSDLEVATIIGSGVQARYQARCLLDLVPINSLMIWARDHKKAEALMDDLSDLNIRVKIDNNLEALVKESQLIITTTSAKTPIIKSDWVQPGTHITAVGSDTPEKCELDPKLLGKASIVVADSISQNKLRGEVHQALKAKCLSEENLIELGEVLGGTKLGRTGSHQITVADLTGVAIQDLVIAEAVYRAKISD</sequence>
<evidence type="ECO:0008006" key="2">
    <source>
        <dbReference type="Google" id="ProtNLM"/>
    </source>
</evidence>
<dbReference type="PANTHER" id="PTHR13812">
    <property type="entry name" value="KETIMINE REDUCTASE MU-CRYSTALLIN"/>
    <property type="match status" value="1"/>
</dbReference>
<reference evidence="1" key="1">
    <citation type="submission" date="2018-05" db="EMBL/GenBank/DDBJ databases">
        <authorList>
            <person name="Lanie J.A."/>
            <person name="Ng W.-L."/>
            <person name="Kazmierczak K.M."/>
            <person name="Andrzejewski T.M."/>
            <person name="Davidsen T.M."/>
            <person name="Wayne K.J."/>
            <person name="Tettelin H."/>
            <person name="Glass J.I."/>
            <person name="Rusch D."/>
            <person name="Podicherti R."/>
            <person name="Tsui H.-C.T."/>
            <person name="Winkler M.E."/>
        </authorList>
    </citation>
    <scope>NUCLEOTIDE SEQUENCE</scope>
</reference>
<evidence type="ECO:0000313" key="1">
    <source>
        <dbReference type="EMBL" id="SVA00499.1"/>
    </source>
</evidence>
<dbReference type="Pfam" id="PF02423">
    <property type="entry name" value="OCD_Mu_crystall"/>
    <property type="match status" value="1"/>
</dbReference>
<dbReference type="PIRSF" id="PIRSF001439">
    <property type="entry name" value="CryM"/>
    <property type="match status" value="1"/>
</dbReference>